<dbReference type="EMBL" id="MU267671">
    <property type="protein sequence ID" value="KAH7911663.1"/>
    <property type="molecule type" value="Genomic_DNA"/>
</dbReference>
<gene>
    <name evidence="1" type="ORF">BJ138DRAFT_1150132</name>
</gene>
<keyword evidence="2" id="KW-1185">Reference proteome</keyword>
<accession>A0ACB8AEW2</accession>
<name>A0ACB8AEW2_9AGAM</name>
<proteinExistence type="predicted"/>
<comment type="caution">
    <text evidence="1">The sequence shown here is derived from an EMBL/GenBank/DDBJ whole genome shotgun (WGS) entry which is preliminary data.</text>
</comment>
<evidence type="ECO:0000313" key="1">
    <source>
        <dbReference type="EMBL" id="KAH7911663.1"/>
    </source>
</evidence>
<dbReference type="Proteomes" id="UP000790377">
    <property type="component" value="Unassembled WGS sequence"/>
</dbReference>
<organism evidence="1 2">
    <name type="scientific">Hygrophoropsis aurantiaca</name>
    <dbReference type="NCBI Taxonomy" id="72124"/>
    <lineage>
        <taxon>Eukaryota</taxon>
        <taxon>Fungi</taxon>
        <taxon>Dikarya</taxon>
        <taxon>Basidiomycota</taxon>
        <taxon>Agaricomycotina</taxon>
        <taxon>Agaricomycetes</taxon>
        <taxon>Agaricomycetidae</taxon>
        <taxon>Boletales</taxon>
        <taxon>Coniophorineae</taxon>
        <taxon>Hygrophoropsidaceae</taxon>
        <taxon>Hygrophoropsis</taxon>
    </lineage>
</organism>
<sequence>MIDTGQINVECQFMQAEHPLLILIFTLCLPLFFEFELKLKFKLPAENSSSRTLRHRRTRRTGLWVCANFGVYREGVLMLGCAFHIMVDDGGGKRLVSVLSSL</sequence>
<protein>
    <submittedName>
        <fullName evidence="1">Uncharacterized protein</fullName>
    </submittedName>
</protein>
<evidence type="ECO:0000313" key="2">
    <source>
        <dbReference type="Proteomes" id="UP000790377"/>
    </source>
</evidence>
<reference evidence="1" key="1">
    <citation type="journal article" date="2021" name="New Phytol.">
        <title>Evolutionary innovations through gain and loss of genes in the ectomycorrhizal Boletales.</title>
        <authorList>
            <person name="Wu G."/>
            <person name="Miyauchi S."/>
            <person name="Morin E."/>
            <person name="Kuo A."/>
            <person name="Drula E."/>
            <person name="Varga T."/>
            <person name="Kohler A."/>
            <person name="Feng B."/>
            <person name="Cao Y."/>
            <person name="Lipzen A."/>
            <person name="Daum C."/>
            <person name="Hundley H."/>
            <person name="Pangilinan J."/>
            <person name="Johnson J."/>
            <person name="Barry K."/>
            <person name="LaButti K."/>
            <person name="Ng V."/>
            <person name="Ahrendt S."/>
            <person name="Min B."/>
            <person name="Choi I.G."/>
            <person name="Park H."/>
            <person name="Plett J.M."/>
            <person name="Magnuson J."/>
            <person name="Spatafora J.W."/>
            <person name="Nagy L.G."/>
            <person name="Henrissat B."/>
            <person name="Grigoriev I.V."/>
            <person name="Yang Z.L."/>
            <person name="Xu J."/>
            <person name="Martin F.M."/>
        </authorList>
    </citation>
    <scope>NUCLEOTIDE SEQUENCE</scope>
    <source>
        <strain evidence="1">ATCC 28755</strain>
    </source>
</reference>